<organism evidence="2 3">
    <name type="scientific">Sandaracinus amylolyticus</name>
    <dbReference type="NCBI Taxonomy" id="927083"/>
    <lineage>
        <taxon>Bacteria</taxon>
        <taxon>Pseudomonadati</taxon>
        <taxon>Myxococcota</taxon>
        <taxon>Polyangia</taxon>
        <taxon>Polyangiales</taxon>
        <taxon>Sandaracinaceae</taxon>
        <taxon>Sandaracinus</taxon>
    </lineage>
</organism>
<reference evidence="2 3" key="1">
    <citation type="submission" date="2015-03" db="EMBL/GenBank/DDBJ databases">
        <title>Genome assembly of Sandaracinus amylolyticus DSM 53668.</title>
        <authorList>
            <person name="Sharma G."/>
            <person name="Subramanian S."/>
        </authorList>
    </citation>
    <scope>NUCLEOTIDE SEQUENCE [LARGE SCALE GENOMIC DNA]</scope>
    <source>
        <strain evidence="2 3">DSM 53668</strain>
    </source>
</reference>
<keyword evidence="1" id="KW-0732">Signal</keyword>
<keyword evidence="3" id="KW-1185">Reference proteome</keyword>
<protein>
    <submittedName>
        <fullName evidence="2">Uncharacterized protein</fullName>
    </submittedName>
</protein>
<evidence type="ECO:0000313" key="2">
    <source>
        <dbReference type="EMBL" id="AKF06884.1"/>
    </source>
</evidence>
<feature type="signal peptide" evidence="1">
    <location>
        <begin position="1"/>
        <end position="25"/>
    </location>
</feature>
<dbReference type="Proteomes" id="UP000034883">
    <property type="component" value="Chromosome"/>
</dbReference>
<dbReference type="STRING" id="927083.DB32_004033"/>
<dbReference type="KEGG" id="samy:DB32_004033"/>
<name>A0A0F6SFG1_9BACT</name>
<dbReference type="AlphaFoldDB" id="A0A0F6SFG1"/>
<accession>A0A0F6SFG1</accession>
<sequence length="397" mass="39554">MTSTLGAMRWLVLSVVLVACGGESAAPDPSPPVAPAPPPPPVVAARAISSRASFDLVALPEGAALAWGATPDDGGGVRAIALDPIGGVRGHEVVVSDVAFVGGGDDPGSVEELVVAAAGLRVAVAWVARTGPIVHAHATIASAGVDAFAPVRDLGATVAGAYDRSTRGRLAAWGRDDGSTAIVVRAPPGPCQASAGECARFALAAIGDGEGSGGRDTIVNEVREPCDPLVVGGLARGSAFFYGACHVTEQGAPTTTLYAIDRGGGGALASAPDVVEGCAPIGIAPGASGAIAIARCEDGVAAQEVGPRGDLLGTARAAEPRVVCASGRPTIELGAMRVQLVEAVSRIEGLLPASVAPEGSRAVWTGDAILVAAPSGREVALRRYQCDVDSITRTDVR</sequence>
<evidence type="ECO:0000313" key="3">
    <source>
        <dbReference type="Proteomes" id="UP000034883"/>
    </source>
</evidence>
<evidence type="ECO:0000256" key="1">
    <source>
        <dbReference type="SAM" id="SignalP"/>
    </source>
</evidence>
<gene>
    <name evidence="2" type="ORF">DB32_004033</name>
</gene>
<dbReference type="EMBL" id="CP011125">
    <property type="protein sequence ID" value="AKF06884.1"/>
    <property type="molecule type" value="Genomic_DNA"/>
</dbReference>
<feature type="chain" id="PRO_5002509519" evidence="1">
    <location>
        <begin position="26"/>
        <end position="397"/>
    </location>
</feature>
<proteinExistence type="predicted"/>